<dbReference type="AlphaFoldDB" id="A0AAU9I697"/>
<evidence type="ECO:0008006" key="3">
    <source>
        <dbReference type="Google" id="ProtNLM"/>
    </source>
</evidence>
<proteinExistence type="predicted"/>
<accession>A0AAU9I697</accession>
<protein>
    <recommendedName>
        <fullName evidence="3">Sel1 repeat family protein</fullName>
    </recommendedName>
</protein>
<dbReference type="Proteomes" id="UP000835242">
    <property type="component" value="Chromosome"/>
</dbReference>
<dbReference type="EMBL" id="HG992337">
    <property type="protein sequence ID" value="CAE6805688.1"/>
    <property type="molecule type" value="Genomic_DNA"/>
</dbReference>
<sequence length="203" mass="22362">MYERCFIYSQSSKNFAAMVALFAKADPENAWRYSASSKRYSHYCDSIDNGKQIPLEAIQLWYAEAAKRGDLIAQIKVASKPDSQLNEAAYSALVAKAFESKDPDAIFALGDMLTLAKTSVDLGDYAHPAGGDYSEHAWELAACRAGAECGPGSFRIDSGCMSGICNASNYESLIKKNFIPPAQLKFLERDVEHINSLLDQRPR</sequence>
<reference evidence="1 2" key="1">
    <citation type="submission" date="2021-02" db="EMBL/GenBank/DDBJ databases">
        <authorList>
            <person name="Pothier F. J."/>
        </authorList>
    </citation>
    <scope>NUCLEOTIDE SEQUENCE [LARGE SCALE GENOMIC DNA]</scope>
    <source>
        <strain evidence="1 2">1314c</strain>
    </source>
</reference>
<evidence type="ECO:0000313" key="2">
    <source>
        <dbReference type="Proteomes" id="UP000835242"/>
    </source>
</evidence>
<name>A0AAU9I697_9XANT</name>
<evidence type="ECO:0000313" key="1">
    <source>
        <dbReference type="EMBL" id="CAE6805664.1"/>
    </source>
</evidence>
<organism evidence="1 2">
    <name type="scientific">Xanthomonas arboricola</name>
    <dbReference type="NCBI Taxonomy" id="56448"/>
    <lineage>
        <taxon>Bacteria</taxon>
        <taxon>Pseudomonadati</taxon>
        <taxon>Pseudomonadota</taxon>
        <taxon>Gammaproteobacteria</taxon>
        <taxon>Lysobacterales</taxon>
        <taxon>Lysobacteraceae</taxon>
        <taxon>Xanthomonas</taxon>
    </lineage>
</organism>
<gene>
    <name evidence="1" type="ORF">XA1314C_29740</name>
</gene>
<dbReference type="EMBL" id="HG992337">
    <property type="protein sequence ID" value="CAE6805664.1"/>
    <property type="molecule type" value="Genomic_DNA"/>
</dbReference>